<name>A0A4C1TN10_EUMVA</name>
<comment type="caution">
    <text evidence="2">The sequence shown here is derived from an EMBL/GenBank/DDBJ whole genome shotgun (WGS) entry which is preliminary data.</text>
</comment>
<keyword evidence="3" id="KW-1185">Reference proteome</keyword>
<feature type="compositionally biased region" description="Basic and acidic residues" evidence="1">
    <location>
        <begin position="18"/>
        <end position="33"/>
    </location>
</feature>
<gene>
    <name evidence="2" type="ORF">EVAR_5270_1</name>
</gene>
<feature type="region of interest" description="Disordered" evidence="1">
    <location>
        <begin position="1"/>
        <end position="33"/>
    </location>
</feature>
<evidence type="ECO:0000313" key="2">
    <source>
        <dbReference type="EMBL" id="GBP15564.1"/>
    </source>
</evidence>
<reference evidence="2 3" key="1">
    <citation type="journal article" date="2019" name="Commun. Biol.">
        <title>The bagworm genome reveals a unique fibroin gene that provides high tensile strength.</title>
        <authorList>
            <person name="Kono N."/>
            <person name="Nakamura H."/>
            <person name="Ohtoshi R."/>
            <person name="Tomita M."/>
            <person name="Numata K."/>
            <person name="Arakawa K."/>
        </authorList>
    </citation>
    <scope>NUCLEOTIDE SEQUENCE [LARGE SCALE GENOMIC DNA]</scope>
</reference>
<evidence type="ECO:0000313" key="3">
    <source>
        <dbReference type="Proteomes" id="UP000299102"/>
    </source>
</evidence>
<proteinExistence type="predicted"/>
<sequence length="200" mass="21866">MKGIGSMERGSGPPELSFARRYEKGEAATRDAGRRSVWMRACYQIENPSDCTIPKIGKALPNRRSTLHRGEVTGQTGARNYADTSRDSFYMETVAQRFYVADAAERGAPVGGEDNPSREPRRSETVGPAERGIVWKDADRRAGGERQREGAGGRRGEGGWSRVAGQKKHVNAVFANASVPAAGGRVAVRPQTYRLLFELL</sequence>
<dbReference type="Proteomes" id="UP000299102">
    <property type="component" value="Unassembled WGS sequence"/>
</dbReference>
<feature type="compositionally biased region" description="Basic and acidic residues" evidence="1">
    <location>
        <begin position="115"/>
        <end position="124"/>
    </location>
</feature>
<organism evidence="2 3">
    <name type="scientific">Eumeta variegata</name>
    <name type="common">Bagworm moth</name>
    <name type="synonym">Eumeta japonica</name>
    <dbReference type="NCBI Taxonomy" id="151549"/>
    <lineage>
        <taxon>Eukaryota</taxon>
        <taxon>Metazoa</taxon>
        <taxon>Ecdysozoa</taxon>
        <taxon>Arthropoda</taxon>
        <taxon>Hexapoda</taxon>
        <taxon>Insecta</taxon>
        <taxon>Pterygota</taxon>
        <taxon>Neoptera</taxon>
        <taxon>Endopterygota</taxon>
        <taxon>Lepidoptera</taxon>
        <taxon>Glossata</taxon>
        <taxon>Ditrysia</taxon>
        <taxon>Tineoidea</taxon>
        <taxon>Psychidae</taxon>
        <taxon>Oiketicinae</taxon>
        <taxon>Eumeta</taxon>
    </lineage>
</organism>
<dbReference type="EMBL" id="BGZK01000073">
    <property type="protein sequence ID" value="GBP15564.1"/>
    <property type="molecule type" value="Genomic_DNA"/>
</dbReference>
<dbReference type="AlphaFoldDB" id="A0A4C1TN10"/>
<protein>
    <submittedName>
        <fullName evidence="2">Uncharacterized protein</fullName>
    </submittedName>
</protein>
<feature type="region of interest" description="Disordered" evidence="1">
    <location>
        <begin position="105"/>
        <end position="162"/>
    </location>
</feature>
<evidence type="ECO:0000256" key="1">
    <source>
        <dbReference type="SAM" id="MobiDB-lite"/>
    </source>
</evidence>
<accession>A0A4C1TN10</accession>
<feature type="compositionally biased region" description="Basic and acidic residues" evidence="1">
    <location>
        <begin position="133"/>
        <end position="157"/>
    </location>
</feature>